<proteinExistence type="predicted"/>
<gene>
    <name evidence="1" type="ORF">orf62</name>
</gene>
<evidence type="ECO:0000313" key="1">
    <source>
        <dbReference type="EMBL" id="AAV35882.1"/>
    </source>
</evidence>
<dbReference type="EMBL" id="AY682195">
    <property type="protein sequence ID" value="AAV35882.1"/>
    <property type="molecule type" value="Genomic_DNA"/>
</dbReference>
<reference evidence="1 2" key="1">
    <citation type="journal article" date="2004" name="J. Bacteriol.">
        <title>Lactobacillus plantarum bacteriophage LP65: a new member of the SPO1-like genus of the family Myoviridae.</title>
        <authorList>
            <person name="Chibani-Chennoufi S."/>
            <person name="Dillmann M.L."/>
            <person name="Marvin-Guy L."/>
            <person name="Rami-Shojaei S."/>
            <person name="Brussow H."/>
        </authorList>
    </citation>
    <scope>NUCLEOTIDE SEQUENCE</scope>
</reference>
<dbReference type="OrthoDB" id="17454at10239"/>
<dbReference type="Proteomes" id="UP000002117">
    <property type="component" value="Segment"/>
</dbReference>
<dbReference type="KEGG" id="vg:3197399"/>
<organism evidence="1 2">
    <name type="scientific">Lactobacillus phage LP65</name>
    <dbReference type="NCBI Taxonomy" id="2892344"/>
    <lineage>
        <taxon>Viruses</taxon>
        <taxon>Duplodnaviria</taxon>
        <taxon>Heunggongvirae</taxon>
        <taxon>Uroviricota</taxon>
        <taxon>Caudoviricetes</taxon>
        <taxon>Herelleviridae</taxon>
        <taxon>Salchichonvirus</taxon>
        <taxon>Salchichonvirus LP65</taxon>
    </lineage>
</organism>
<sequence>MVNYCQDLGGNTINGKNRHVKGSSYERNIAKKLSEWSGVKVNRTFASGASGGNFSNETRTTGDLFFPVGYKNCFSIELKNHASFNIRQLFLNGSVLKIFLSQNVEDADRLDGKLPMLIMHVNREDDYVVLPYHASFEKFIVENKLPYFRKTVFSDEKRTGKTTSFDAIITNLSSFTKVKPDTMFSWYSEIKDYKKVSKSTVKQSSIDKLVGELE</sequence>
<dbReference type="InterPro" id="IPR056931">
    <property type="entry name" value="D14-like"/>
</dbReference>
<accession>Q5ULQ2</accession>
<protein>
    <submittedName>
        <fullName evidence="1">Phage SPO1 gene 91</fullName>
    </submittedName>
</protein>
<dbReference type="RefSeq" id="YP_164697.1">
    <property type="nucleotide sequence ID" value="NC_006565.1"/>
</dbReference>
<keyword evidence="2" id="KW-1185">Reference proteome</keyword>
<dbReference type="Pfam" id="PF24608">
    <property type="entry name" value="PDDEXK_15"/>
    <property type="match status" value="1"/>
</dbReference>
<name>Q5ULQ2_9CAUD</name>
<evidence type="ECO:0000313" key="2">
    <source>
        <dbReference type="Proteomes" id="UP000002117"/>
    </source>
</evidence>